<dbReference type="EMBL" id="CATQJA010002653">
    <property type="protein sequence ID" value="CAJ0578360.1"/>
    <property type="molecule type" value="Genomic_DNA"/>
</dbReference>
<comment type="subcellular location">
    <subcellularLocation>
        <location evidence="1">Nucleus</location>
    </subcellularLocation>
</comment>
<evidence type="ECO:0000313" key="9">
    <source>
        <dbReference type="Proteomes" id="UP001177023"/>
    </source>
</evidence>
<dbReference type="PANTHER" id="PTHR12228">
    <property type="entry name" value="TRANSCRIPTION INITIATION FACTOR TFIID 55 KD SUBUNIT-RELATED"/>
    <property type="match status" value="1"/>
</dbReference>
<reference evidence="8" key="1">
    <citation type="submission" date="2023-06" db="EMBL/GenBank/DDBJ databases">
        <authorList>
            <person name="Delattre M."/>
        </authorList>
    </citation>
    <scope>NUCLEOTIDE SEQUENCE</scope>
    <source>
        <strain evidence="8">AF72</strain>
    </source>
</reference>
<evidence type="ECO:0000256" key="5">
    <source>
        <dbReference type="ARBA" id="ARBA00023242"/>
    </source>
</evidence>
<evidence type="ECO:0000259" key="7">
    <source>
        <dbReference type="SMART" id="SM01370"/>
    </source>
</evidence>
<keyword evidence="3" id="KW-0805">Transcription regulation</keyword>
<dbReference type="InterPro" id="IPR037817">
    <property type="entry name" value="TAF7"/>
</dbReference>
<dbReference type="PANTHER" id="PTHR12228:SF0">
    <property type="entry name" value="TATA-BOX BINDING PROTEIN ASSOCIATED FACTOR 7"/>
    <property type="match status" value="1"/>
</dbReference>
<gene>
    <name evidence="8" type="ORF">MSPICULIGERA_LOCUS16618</name>
</gene>
<evidence type="ECO:0000256" key="6">
    <source>
        <dbReference type="SAM" id="MobiDB-lite"/>
    </source>
</evidence>
<accession>A0AA36GAD2</accession>
<keyword evidence="5" id="KW-0539">Nucleus</keyword>
<keyword evidence="4" id="KW-0804">Transcription</keyword>
<dbReference type="Pfam" id="PF04658">
    <property type="entry name" value="TAFII55_N"/>
    <property type="match status" value="1"/>
</dbReference>
<dbReference type="GO" id="GO:0016251">
    <property type="term" value="F:RNA polymerase II general transcription initiation factor activity"/>
    <property type="evidence" value="ECO:0007669"/>
    <property type="project" value="TreeGrafter"/>
</dbReference>
<comment type="caution">
    <text evidence="8">The sequence shown here is derived from an EMBL/GenBank/DDBJ whole genome shotgun (WGS) entry which is preliminary data.</text>
</comment>
<evidence type="ECO:0000256" key="2">
    <source>
        <dbReference type="ARBA" id="ARBA00009368"/>
    </source>
</evidence>
<feature type="region of interest" description="Disordered" evidence="6">
    <location>
        <begin position="204"/>
        <end position="225"/>
    </location>
</feature>
<evidence type="ECO:0000313" key="8">
    <source>
        <dbReference type="EMBL" id="CAJ0578360.1"/>
    </source>
</evidence>
<protein>
    <recommendedName>
        <fullName evidence="7">TAFII55 protein conserved region domain-containing protein</fullName>
    </recommendedName>
</protein>
<proteinExistence type="inferred from homology"/>
<feature type="domain" description="TAFII55 protein conserved region" evidence="7">
    <location>
        <begin position="22"/>
        <end position="182"/>
    </location>
</feature>
<dbReference type="GO" id="GO:0005669">
    <property type="term" value="C:transcription factor TFIID complex"/>
    <property type="evidence" value="ECO:0007669"/>
    <property type="project" value="InterPro"/>
</dbReference>
<dbReference type="CDD" id="cd08047">
    <property type="entry name" value="TAF7"/>
    <property type="match status" value="1"/>
</dbReference>
<name>A0AA36GAD2_9BILA</name>
<organism evidence="8 9">
    <name type="scientific">Mesorhabditis spiculigera</name>
    <dbReference type="NCBI Taxonomy" id="96644"/>
    <lineage>
        <taxon>Eukaryota</taxon>
        <taxon>Metazoa</taxon>
        <taxon>Ecdysozoa</taxon>
        <taxon>Nematoda</taxon>
        <taxon>Chromadorea</taxon>
        <taxon>Rhabditida</taxon>
        <taxon>Rhabditina</taxon>
        <taxon>Rhabditomorpha</taxon>
        <taxon>Rhabditoidea</taxon>
        <taxon>Rhabditidae</taxon>
        <taxon>Mesorhabditinae</taxon>
        <taxon>Mesorhabditis</taxon>
    </lineage>
</organism>
<dbReference type="GO" id="GO:0051123">
    <property type="term" value="P:RNA polymerase II preinitiation complex assembly"/>
    <property type="evidence" value="ECO:0007669"/>
    <property type="project" value="TreeGrafter"/>
</dbReference>
<evidence type="ECO:0000256" key="3">
    <source>
        <dbReference type="ARBA" id="ARBA00023015"/>
    </source>
</evidence>
<keyword evidence="9" id="KW-1185">Reference proteome</keyword>
<dbReference type="Proteomes" id="UP001177023">
    <property type="component" value="Unassembled WGS sequence"/>
</dbReference>
<comment type="similarity">
    <text evidence="2">Belongs to the TAF7 family.</text>
</comment>
<dbReference type="InterPro" id="IPR006751">
    <property type="entry name" value="TAFII55_prot_cons_reg"/>
</dbReference>
<dbReference type="SMART" id="SM01370">
    <property type="entry name" value="TAFII55_N"/>
    <property type="match status" value="1"/>
</dbReference>
<evidence type="ECO:0000256" key="1">
    <source>
        <dbReference type="ARBA" id="ARBA00004123"/>
    </source>
</evidence>
<sequence>MSAGSARILSKTRTKVDETNEWEQHMVLRVPNELRDEVEKCLDHPQSSSNLAVSFTHSNMRQANVRIGDKIVQATVQDLPCIVEVQKTLDKKVSYKVADISQIMVASAQETSSDQAATAFTSTESLVRKELKKYQYPHGLTPPMKSARVRRFRKTKKKKFMDVPEVEQELKRLLRADLEAESIRWEVVSVDDKKDVKEFDAIGDKISSSSEDDEAPHGQAVDAAE</sequence>
<evidence type="ECO:0000256" key="4">
    <source>
        <dbReference type="ARBA" id="ARBA00023163"/>
    </source>
</evidence>
<dbReference type="AlphaFoldDB" id="A0AA36GAD2"/>
<feature type="non-terminal residue" evidence="8">
    <location>
        <position position="1"/>
    </location>
</feature>